<dbReference type="KEGG" id="mor:MOC_6126"/>
<evidence type="ECO:0000256" key="5">
    <source>
        <dbReference type="ARBA" id="ARBA00022525"/>
    </source>
</evidence>
<keyword evidence="6" id="KW-0975">Bacterial flagellum</keyword>
<evidence type="ECO:0000256" key="2">
    <source>
        <dbReference type="ARBA" id="ARBA00004613"/>
    </source>
</evidence>
<dbReference type="HOGENOM" id="CLU_012762_3_1_5"/>
<dbReference type="SUPFAM" id="SSF64518">
    <property type="entry name" value="Phase 1 flagellin"/>
    <property type="match status" value="1"/>
</dbReference>
<evidence type="ECO:0000259" key="7">
    <source>
        <dbReference type="Pfam" id="PF06429"/>
    </source>
</evidence>
<dbReference type="PANTHER" id="PTHR30033:SF1">
    <property type="entry name" value="FLAGELLAR HOOK-ASSOCIATED PROTEIN 1"/>
    <property type="match status" value="1"/>
</dbReference>
<gene>
    <name evidence="9" type="ORF">MOC_6126</name>
</gene>
<dbReference type="InterPro" id="IPR053927">
    <property type="entry name" value="FlgK_helical"/>
</dbReference>
<reference evidence="9 10" key="1">
    <citation type="journal article" date="2014" name="PLoS ONE">
        <title>Genome Information of Methylobacterium oryzae, a Plant-Probiotic Methylotroph in the Phyllosphere.</title>
        <authorList>
            <person name="Kwak M.J."/>
            <person name="Jeong H."/>
            <person name="Madhaiyan M."/>
            <person name="Lee Y."/>
            <person name="Sa T.M."/>
            <person name="Oh T.K."/>
            <person name="Kim J.F."/>
        </authorList>
    </citation>
    <scope>NUCLEOTIDE SEQUENCE [LARGE SCALE GENOMIC DNA]</scope>
    <source>
        <strain evidence="9 10">CBMB20</strain>
    </source>
</reference>
<proteinExistence type="inferred from homology"/>
<dbReference type="InterPro" id="IPR002371">
    <property type="entry name" value="FlgK"/>
</dbReference>
<dbReference type="Pfam" id="PF22638">
    <property type="entry name" value="FlgK_D1"/>
    <property type="match status" value="1"/>
</dbReference>
<accession>A0A089P0Y6</accession>
<dbReference type="GO" id="GO:0009424">
    <property type="term" value="C:bacterial-type flagellum hook"/>
    <property type="evidence" value="ECO:0007669"/>
    <property type="project" value="InterPro"/>
</dbReference>
<dbReference type="GO" id="GO:0005198">
    <property type="term" value="F:structural molecule activity"/>
    <property type="evidence" value="ECO:0007669"/>
    <property type="project" value="InterPro"/>
</dbReference>
<dbReference type="EMBL" id="CP003811">
    <property type="protein sequence ID" value="AIQ93881.1"/>
    <property type="molecule type" value="Genomic_DNA"/>
</dbReference>
<evidence type="ECO:0000256" key="4">
    <source>
        <dbReference type="ARBA" id="ARBA00016244"/>
    </source>
</evidence>
<evidence type="ECO:0000313" key="9">
    <source>
        <dbReference type="EMBL" id="AIQ93881.1"/>
    </source>
</evidence>
<dbReference type="RefSeq" id="WP_043760449.1">
    <property type="nucleotide sequence ID" value="NZ_CP003811.1"/>
</dbReference>
<comment type="subcellular location">
    <subcellularLocation>
        <location evidence="1">Bacterial flagellum</location>
    </subcellularLocation>
    <subcellularLocation>
        <location evidence="2">Secreted</location>
    </subcellularLocation>
</comment>
<keyword evidence="9" id="KW-0282">Flagellum</keyword>
<feature type="domain" description="Flagellar basal-body/hook protein C-terminal" evidence="7">
    <location>
        <begin position="575"/>
        <end position="618"/>
    </location>
</feature>
<keyword evidence="9" id="KW-0966">Cell projection</keyword>
<dbReference type="GO" id="GO:0005576">
    <property type="term" value="C:extracellular region"/>
    <property type="evidence" value="ECO:0007669"/>
    <property type="project" value="UniProtKB-SubCell"/>
</dbReference>
<evidence type="ECO:0000256" key="1">
    <source>
        <dbReference type="ARBA" id="ARBA00004365"/>
    </source>
</evidence>
<dbReference type="PRINTS" id="PR01005">
    <property type="entry name" value="FLGHOOKAP1"/>
</dbReference>
<keyword evidence="5" id="KW-0964">Secreted</keyword>
<dbReference type="AlphaFoldDB" id="A0A089P0Y6"/>
<name>A0A089P0Y6_9HYPH</name>
<keyword evidence="9" id="KW-0969">Cilium</keyword>
<evidence type="ECO:0000256" key="3">
    <source>
        <dbReference type="ARBA" id="ARBA00009677"/>
    </source>
</evidence>
<dbReference type="Proteomes" id="UP000029492">
    <property type="component" value="Chromosome"/>
</dbReference>
<protein>
    <recommendedName>
        <fullName evidence="4">Flagellar hook-associated protein 1</fullName>
    </recommendedName>
</protein>
<evidence type="ECO:0000313" key="10">
    <source>
        <dbReference type="Proteomes" id="UP000029492"/>
    </source>
</evidence>
<keyword evidence="10" id="KW-1185">Reference proteome</keyword>
<dbReference type="PANTHER" id="PTHR30033">
    <property type="entry name" value="FLAGELLAR HOOK-ASSOCIATED PROTEIN 1"/>
    <property type="match status" value="1"/>
</dbReference>
<dbReference type="STRING" id="693986.MOC_6126"/>
<dbReference type="GO" id="GO:0044780">
    <property type="term" value="P:bacterial-type flagellum assembly"/>
    <property type="evidence" value="ECO:0007669"/>
    <property type="project" value="InterPro"/>
</dbReference>
<feature type="domain" description="Flagellar hook-associated protein FlgK helical" evidence="8">
    <location>
        <begin position="87"/>
        <end position="326"/>
    </location>
</feature>
<dbReference type="NCBIfam" id="TIGR02492">
    <property type="entry name" value="flgK_ends"/>
    <property type="match status" value="1"/>
</dbReference>
<sequence length="618" mass="61807">MSLNAISTATAGLAATQAAINIVSQNVANAGTAGYVKRTVSTVATGTNNSGVAVGTITRSFDAAALNQLRLETSGAAYTSTKAGIATQLDALYGTPGSSTSLDGTLNTFTQSLQELAANPTSAAARTTVLGNASSLASLINSSAGTVQNLRTGIESQLGSDTSAASTLLANIATLNGKIQNNTDSTTLTALQDQRDQAINSLSSYMDVQTSDQRDGTVSVMTRSGVTLVDHGNAATLSFDGRGILDANSAYSTDPTQRTVGTITATLPGGGKIDLGAPGVLRSGSLAAGIELRDQTLPQAQRQLDDLAAGLASALSDKTVTGTSNGTQTSIDLTGIQPGNTLTFPVTVNGTVRNVILVASNDDATSVPASQTKDSTALVQTFKIPSSGSDYAGAINTALGNLGLSAKVAASGTGAALVIGPAAGSSDTVTSATANITPMSSVSDLTSGNPSLALFVDGTPNKLYTGSLDNGSQLTGFAQRITVNAALSGNTAALTQTSATDPSASGSRAQKLFAALTSTQQTFSSSSGIGGVSAPYNATVIGFAQDIVSTQGAASANASAIDDTQQTALSTAQSRFSAGAGVNIDQEMSNLIALQTAYGANARVLTAARDMLNQLLQI</sequence>
<evidence type="ECO:0000256" key="6">
    <source>
        <dbReference type="ARBA" id="ARBA00023143"/>
    </source>
</evidence>
<dbReference type="InterPro" id="IPR010930">
    <property type="entry name" value="Flg_bb/hook_C_dom"/>
</dbReference>
<evidence type="ECO:0000259" key="8">
    <source>
        <dbReference type="Pfam" id="PF22638"/>
    </source>
</evidence>
<organism evidence="9 10">
    <name type="scientific">Methylobacterium oryzae CBMB20</name>
    <dbReference type="NCBI Taxonomy" id="693986"/>
    <lineage>
        <taxon>Bacteria</taxon>
        <taxon>Pseudomonadati</taxon>
        <taxon>Pseudomonadota</taxon>
        <taxon>Alphaproteobacteria</taxon>
        <taxon>Hyphomicrobiales</taxon>
        <taxon>Methylobacteriaceae</taxon>
        <taxon>Methylobacterium</taxon>
    </lineage>
</organism>
<dbReference type="eggNOG" id="COG1256">
    <property type="taxonomic scope" value="Bacteria"/>
</dbReference>
<comment type="similarity">
    <text evidence="3">Belongs to the flagella basal body rod proteins family.</text>
</comment>
<dbReference type="Pfam" id="PF06429">
    <property type="entry name" value="Flg_bbr_C"/>
    <property type="match status" value="1"/>
</dbReference>